<comment type="caution">
    <text evidence="6">The sequence shown here is derived from an EMBL/GenBank/DDBJ whole genome shotgun (WGS) entry which is preliminary data.</text>
</comment>
<accession>A0A3P1T230</accession>
<dbReference type="SUPFAM" id="SSF46689">
    <property type="entry name" value="Homeodomain-like"/>
    <property type="match status" value="1"/>
</dbReference>
<dbReference type="Pfam" id="PF00440">
    <property type="entry name" value="TetR_N"/>
    <property type="match status" value="1"/>
</dbReference>
<dbReference type="EMBL" id="RQZG01000023">
    <property type="protein sequence ID" value="RRD03298.1"/>
    <property type="molecule type" value="Genomic_DNA"/>
</dbReference>
<organism evidence="6 7">
    <name type="scientific">Arachnia propionica</name>
    <dbReference type="NCBI Taxonomy" id="1750"/>
    <lineage>
        <taxon>Bacteria</taxon>
        <taxon>Bacillati</taxon>
        <taxon>Actinomycetota</taxon>
        <taxon>Actinomycetes</taxon>
        <taxon>Propionibacteriales</taxon>
        <taxon>Propionibacteriaceae</taxon>
        <taxon>Arachnia</taxon>
    </lineage>
</organism>
<evidence type="ECO:0000256" key="2">
    <source>
        <dbReference type="ARBA" id="ARBA00023125"/>
    </source>
</evidence>
<dbReference type="PROSITE" id="PS50977">
    <property type="entry name" value="HTH_TETR_2"/>
    <property type="match status" value="1"/>
</dbReference>
<dbReference type="InterPro" id="IPR050109">
    <property type="entry name" value="HTH-type_TetR-like_transc_reg"/>
</dbReference>
<keyword evidence="1" id="KW-0805">Transcription regulation</keyword>
<dbReference type="Gene3D" id="1.10.357.10">
    <property type="entry name" value="Tetracycline Repressor, domain 2"/>
    <property type="match status" value="1"/>
</dbReference>
<reference evidence="6 7" key="1">
    <citation type="submission" date="2018-11" db="EMBL/GenBank/DDBJ databases">
        <title>Genomes From Bacteria Associated with the Canine Oral Cavity: a Test Case for Automated Genome-Based Taxonomic Assignment.</title>
        <authorList>
            <person name="Coil D.A."/>
            <person name="Jospin G."/>
            <person name="Darling A.E."/>
            <person name="Wallis C."/>
            <person name="Davis I.J."/>
            <person name="Harris S."/>
            <person name="Eisen J.A."/>
            <person name="Holcombe L.J."/>
            <person name="O'Flynn C."/>
        </authorList>
    </citation>
    <scope>NUCLEOTIDE SEQUENCE [LARGE SCALE GENOMIC DNA]</scope>
    <source>
        <strain evidence="6 7">OH887_COT-365</strain>
    </source>
</reference>
<sequence length="228" mass="25023">MTHDQPRSRRGRPAKPPLSREAILHEARDIARTEGVDALTMRALAQRLDTGAAALYVYLRNRDEIITTLFDEALAEVPTPKEQHSSWQDEVLEFAVAAVDQLARWPGLAASQLGRIPRGPAVFDAVEAVLSCLTRGGVDIRRAALAADGLMLMIVAHAAELAAVTRMPGTLEDQIDATRTAMQRLDEDRHPTIRANIDALLTPSPEQRVRWSLRAFINGIDETPVPAS</sequence>
<dbReference type="RefSeq" id="WP_124845914.1">
    <property type="nucleotide sequence ID" value="NZ_RQZG01000023.1"/>
</dbReference>
<dbReference type="SUPFAM" id="SSF48498">
    <property type="entry name" value="Tetracyclin repressor-like, C-terminal domain"/>
    <property type="match status" value="1"/>
</dbReference>
<evidence type="ECO:0000256" key="4">
    <source>
        <dbReference type="PROSITE-ProRule" id="PRU00335"/>
    </source>
</evidence>
<dbReference type="PANTHER" id="PTHR30055">
    <property type="entry name" value="HTH-TYPE TRANSCRIPTIONAL REGULATOR RUTR"/>
    <property type="match status" value="1"/>
</dbReference>
<dbReference type="GO" id="GO:0003700">
    <property type="term" value="F:DNA-binding transcription factor activity"/>
    <property type="evidence" value="ECO:0007669"/>
    <property type="project" value="TreeGrafter"/>
</dbReference>
<feature type="DNA-binding region" description="H-T-H motif" evidence="4">
    <location>
        <begin position="40"/>
        <end position="59"/>
    </location>
</feature>
<evidence type="ECO:0000256" key="3">
    <source>
        <dbReference type="ARBA" id="ARBA00023163"/>
    </source>
</evidence>
<dbReference type="InterPro" id="IPR009057">
    <property type="entry name" value="Homeodomain-like_sf"/>
</dbReference>
<protein>
    <submittedName>
        <fullName evidence="6">TetR/AcrR family transcriptional regulator</fullName>
    </submittedName>
</protein>
<dbReference type="InterPro" id="IPR004111">
    <property type="entry name" value="Repressor_TetR_C"/>
</dbReference>
<name>A0A3P1T230_9ACTN</name>
<evidence type="ECO:0000313" key="7">
    <source>
        <dbReference type="Proteomes" id="UP000280819"/>
    </source>
</evidence>
<keyword evidence="3" id="KW-0804">Transcription</keyword>
<dbReference type="InterPro" id="IPR001647">
    <property type="entry name" value="HTH_TetR"/>
</dbReference>
<dbReference type="OrthoDB" id="3819648at2"/>
<proteinExistence type="predicted"/>
<dbReference type="Pfam" id="PF02909">
    <property type="entry name" value="TetR_C_1"/>
    <property type="match status" value="1"/>
</dbReference>
<dbReference type="AlphaFoldDB" id="A0A3P1T230"/>
<dbReference type="Proteomes" id="UP000280819">
    <property type="component" value="Unassembled WGS sequence"/>
</dbReference>
<gene>
    <name evidence="6" type="ORF">EII34_14625</name>
</gene>
<dbReference type="InterPro" id="IPR036271">
    <property type="entry name" value="Tet_transcr_reg_TetR-rel_C_sf"/>
</dbReference>
<dbReference type="PANTHER" id="PTHR30055:SF151">
    <property type="entry name" value="TRANSCRIPTIONAL REGULATORY PROTEIN"/>
    <property type="match status" value="1"/>
</dbReference>
<dbReference type="GO" id="GO:0045892">
    <property type="term" value="P:negative regulation of DNA-templated transcription"/>
    <property type="evidence" value="ECO:0007669"/>
    <property type="project" value="InterPro"/>
</dbReference>
<keyword evidence="2 4" id="KW-0238">DNA-binding</keyword>
<feature type="domain" description="HTH tetR-type" evidence="5">
    <location>
        <begin position="17"/>
        <end position="77"/>
    </location>
</feature>
<evidence type="ECO:0000313" key="6">
    <source>
        <dbReference type="EMBL" id="RRD03298.1"/>
    </source>
</evidence>
<evidence type="ECO:0000256" key="1">
    <source>
        <dbReference type="ARBA" id="ARBA00023015"/>
    </source>
</evidence>
<evidence type="ECO:0000259" key="5">
    <source>
        <dbReference type="PROSITE" id="PS50977"/>
    </source>
</evidence>
<dbReference type="GO" id="GO:0000976">
    <property type="term" value="F:transcription cis-regulatory region binding"/>
    <property type="evidence" value="ECO:0007669"/>
    <property type="project" value="TreeGrafter"/>
</dbReference>